<dbReference type="Proteomes" id="UP001500467">
    <property type="component" value="Unassembled WGS sequence"/>
</dbReference>
<protein>
    <submittedName>
        <fullName evidence="2">Uncharacterized protein</fullName>
    </submittedName>
</protein>
<name>A0ABP4G756_9PSEU</name>
<accession>A0ABP4G756</accession>
<reference evidence="3" key="1">
    <citation type="journal article" date="2019" name="Int. J. Syst. Evol. Microbiol.">
        <title>The Global Catalogue of Microorganisms (GCM) 10K type strain sequencing project: providing services to taxonomists for standard genome sequencing and annotation.</title>
        <authorList>
            <consortium name="The Broad Institute Genomics Platform"/>
            <consortium name="The Broad Institute Genome Sequencing Center for Infectious Disease"/>
            <person name="Wu L."/>
            <person name="Ma J."/>
        </authorList>
    </citation>
    <scope>NUCLEOTIDE SEQUENCE [LARGE SCALE GENOMIC DNA]</scope>
    <source>
        <strain evidence="3">JCM 13022</strain>
    </source>
</reference>
<comment type="caution">
    <text evidence="2">The sequence shown here is derived from an EMBL/GenBank/DDBJ whole genome shotgun (WGS) entry which is preliminary data.</text>
</comment>
<feature type="compositionally biased region" description="Basic and acidic residues" evidence="1">
    <location>
        <begin position="51"/>
        <end position="60"/>
    </location>
</feature>
<evidence type="ECO:0000256" key="1">
    <source>
        <dbReference type="SAM" id="MobiDB-lite"/>
    </source>
</evidence>
<proteinExistence type="predicted"/>
<organism evidence="2 3">
    <name type="scientific">Prauserella alba</name>
    <dbReference type="NCBI Taxonomy" id="176898"/>
    <lineage>
        <taxon>Bacteria</taxon>
        <taxon>Bacillati</taxon>
        <taxon>Actinomycetota</taxon>
        <taxon>Actinomycetes</taxon>
        <taxon>Pseudonocardiales</taxon>
        <taxon>Pseudonocardiaceae</taxon>
        <taxon>Prauserella</taxon>
    </lineage>
</organism>
<feature type="region of interest" description="Disordered" evidence="1">
    <location>
        <begin position="46"/>
        <end position="67"/>
    </location>
</feature>
<evidence type="ECO:0000313" key="3">
    <source>
        <dbReference type="Proteomes" id="UP001500467"/>
    </source>
</evidence>
<dbReference type="EMBL" id="BAAALM010000008">
    <property type="protein sequence ID" value="GAA1207023.1"/>
    <property type="molecule type" value="Genomic_DNA"/>
</dbReference>
<gene>
    <name evidence="2" type="ORF">GCM10009675_27920</name>
</gene>
<evidence type="ECO:0000313" key="2">
    <source>
        <dbReference type="EMBL" id="GAA1207023.1"/>
    </source>
</evidence>
<sequence>MSAVIEFDPQFFRHTKPHAPANARRKAPRGTLVALSATKVPLGASKAVGGDMKKRADTPWDVRPLSP</sequence>
<keyword evidence="3" id="KW-1185">Reference proteome</keyword>